<organism evidence="3 4">
    <name type="scientific">Hypocrea virens (strain Gv29-8 / FGSC 10586)</name>
    <name type="common">Gliocladium virens</name>
    <name type="synonym">Trichoderma virens</name>
    <dbReference type="NCBI Taxonomy" id="413071"/>
    <lineage>
        <taxon>Eukaryota</taxon>
        <taxon>Fungi</taxon>
        <taxon>Dikarya</taxon>
        <taxon>Ascomycota</taxon>
        <taxon>Pezizomycotina</taxon>
        <taxon>Sordariomycetes</taxon>
        <taxon>Hypocreomycetidae</taxon>
        <taxon>Hypocreales</taxon>
        <taxon>Hypocreaceae</taxon>
        <taxon>Trichoderma</taxon>
    </lineage>
</organism>
<dbReference type="Gene3D" id="3.20.20.80">
    <property type="entry name" value="Glycosidases"/>
    <property type="match status" value="1"/>
</dbReference>
<dbReference type="VEuPathDB" id="FungiDB:TRIVIDRAFT_61563"/>
<dbReference type="InParanoid" id="G9MKQ5"/>
<dbReference type="InterPro" id="IPR029070">
    <property type="entry name" value="Chitinase_insertion_sf"/>
</dbReference>
<dbReference type="PANTHER" id="PTHR47700:SF2">
    <property type="entry name" value="CHITINASE"/>
    <property type="match status" value="1"/>
</dbReference>
<evidence type="ECO:0000256" key="1">
    <source>
        <dbReference type="ARBA" id="ARBA00022669"/>
    </source>
</evidence>
<gene>
    <name evidence="3" type="primary">TVC11</name>
    <name evidence="3" type="ORF">TRIVIDRAFT_61563</name>
</gene>
<dbReference type="GeneID" id="25796241"/>
<dbReference type="GO" id="GO:0008061">
    <property type="term" value="F:chitin binding"/>
    <property type="evidence" value="ECO:0007669"/>
    <property type="project" value="UniProtKB-KW"/>
</dbReference>
<accession>G9MKQ5</accession>
<dbReference type="InterPro" id="IPR053214">
    <property type="entry name" value="LysM12-like"/>
</dbReference>
<keyword evidence="3" id="KW-0378">Hydrolase</keyword>
<evidence type="ECO:0000313" key="4">
    <source>
        <dbReference type="Proteomes" id="UP000007115"/>
    </source>
</evidence>
<reference evidence="3 4" key="1">
    <citation type="journal article" date="2011" name="Genome Biol.">
        <title>Comparative genome sequence analysis underscores mycoparasitism as the ancestral life style of Trichoderma.</title>
        <authorList>
            <person name="Kubicek C.P."/>
            <person name="Herrera-Estrella A."/>
            <person name="Seidl-Seiboth V."/>
            <person name="Martinez D.A."/>
            <person name="Druzhinina I.S."/>
            <person name="Thon M."/>
            <person name="Zeilinger S."/>
            <person name="Casas-Flores S."/>
            <person name="Horwitz B.A."/>
            <person name="Mukherjee P.K."/>
            <person name="Mukherjee M."/>
            <person name="Kredics L."/>
            <person name="Alcaraz L.D."/>
            <person name="Aerts A."/>
            <person name="Antal Z."/>
            <person name="Atanasova L."/>
            <person name="Cervantes-Badillo M.G."/>
            <person name="Challacombe J."/>
            <person name="Chertkov O."/>
            <person name="McCluskey K."/>
            <person name="Coulpier F."/>
            <person name="Deshpande N."/>
            <person name="von Doehren H."/>
            <person name="Ebbole D.J."/>
            <person name="Esquivel-Naranjo E.U."/>
            <person name="Fekete E."/>
            <person name="Flipphi M."/>
            <person name="Glaser F."/>
            <person name="Gomez-Rodriguez E.Y."/>
            <person name="Gruber S."/>
            <person name="Han C."/>
            <person name="Henrissat B."/>
            <person name="Hermosa R."/>
            <person name="Hernandez-Onate M."/>
            <person name="Karaffa L."/>
            <person name="Kosti I."/>
            <person name="Le Crom S."/>
            <person name="Lindquist E."/>
            <person name="Lucas S."/>
            <person name="Luebeck M."/>
            <person name="Luebeck P.S."/>
            <person name="Margeot A."/>
            <person name="Metz B."/>
            <person name="Misra M."/>
            <person name="Nevalainen H."/>
            <person name="Omann M."/>
            <person name="Packer N."/>
            <person name="Perrone G."/>
            <person name="Uresti-Rivera E.E."/>
            <person name="Salamov A."/>
            <person name="Schmoll M."/>
            <person name="Seiboth B."/>
            <person name="Shapiro H."/>
            <person name="Sukno S."/>
            <person name="Tamayo-Ramos J.A."/>
            <person name="Tisch D."/>
            <person name="Wiest A."/>
            <person name="Wilkinson H.H."/>
            <person name="Zhang M."/>
            <person name="Coutinho P.M."/>
            <person name="Kenerley C.M."/>
            <person name="Monte E."/>
            <person name="Baker S.E."/>
            <person name="Grigoriev I.V."/>
        </authorList>
    </citation>
    <scope>NUCLEOTIDE SEQUENCE [LARGE SCALE GENOMIC DNA]</scope>
    <source>
        <strain evidence="4">Gv29-8 / FGSC 10586</strain>
    </source>
</reference>
<dbReference type="RefSeq" id="XP_013959003.1">
    <property type="nucleotide sequence ID" value="XM_014103528.1"/>
</dbReference>
<keyword evidence="1" id="KW-0147">Chitin-binding</keyword>
<dbReference type="OrthoDB" id="73875at2759"/>
<dbReference type="AlphaFoldDB" id="G9MKQ5"/>
<dbReference type="GO" id="GO:0016787">
    <property type="term" value="F:hydrolase activity"/>
    <property type="evidence" value="ECO:0007669"/>
    <property type="project" value="UniProtKB-KW"/>
</dbReference>
<dbReference type="STRING" id="413071.G9MKQ5"/>
<dbReference type="Gene3D" id="3.10.50.10">
    <property type="match status" value="1"/>
</dbReference>
<keyword evidence="2" id="KW-0843">Virulence</keyword>
<name>G9MKQ5_HYPVG</name>
<dbReference type="Proteomes" id="UP000007115">
    <property type="component" value="Unassembled WGS sequence"/>
</dbReference>
<dbReference type="HOGENOM" id="CLU_1057923_0_0_1"/>
<evidence type="ECO:0000313" key="3">
    <source>
        <dbReference type="EMBL" id="EHK24802.1"/>
    </source>
</evidence>
<evidence type="ECO:0000256" key="2">
    <source>
        <dbReference type="ARBA" id="ARBA00023026"/>
    </source>
</evidence>
<comment type="caution">
    <text evidence="3">The sequence shown here is derived from an EMBL/GenBank/DDBJ whole genome shotgun (WGS) entry which is preliminary data.</text>
</comment>
<dbReference type="PANTHER" id="PTHR47700">
    <property type="entry name" value="V CHITINASE, PUTATIVE (AFU_ORTHOLOGUE AFUA_6G13720)-RELATED"/>
    <property type="match status" value="1"/>
</dbReference>
<proteinExistence type="predicted"/>
<keyword evidence="4" id="KW-1185">Reference proteome</keyword>
<protein>
    <submittedName>
        <fullName evidence="3">Glycoside hydrolase family 18 protein</fullName>
    </submittedName>
</protein>
<sequence>MSTSAETINFVTCFFVDGIVRPGHLPIYQDLIIKARVVKDVFAMYSLCVPVFIYVGPGCPARHRLRSIVNQTQVNDTLLMITKKIIVGIPMYGRCFKMTKAGSWRHSLGGRAKLMRRYHGLYFQSETHDILVNGGVEQYYSDDRNILRYNGLEWGVSRLNTDPYQKRPNWVQAINFGRISDCAIDLDANCDANSGLGKGGNGSTSKGENGGAGKFIISPDISSQTVDAQVSCWPPDNCIFHLWILDQTTTILPPKVTVNCFEN</sequence>
<dbReference type="EMBL" id="ABDF02000004">
    <property type="protein sequence ID" value="EHK24802.1"/>
    <property type="molecule type" value="Genomic_DNA"/>
</dbReference>